<dbReference type="AlphaFoldDB" id="A0A550I7M0"/>
<proteinExistence type="predicted"/>
<reference evidence="1 2" key="1">
    <citation type="submission" date="2019-06" db="EMBL/GenBank/DDBJ databases">
        <title>Gramella sabulilitoris sp. nov., isolated from a marine sand.</title>
        <authorList>
            <person name="Yoon J.-H."/>
        </authorList>
    </citation>
    <scope>NUCLEOTIDE SEQUENCE [LARGE SCALE GENOMIC DNA]</scope>
    <source>
        <strain evidence="1 2">HSMS-1</strain>
    </source>
</reference>
<sequence>MKPTNYSEISEGANLLHQQILAAGRENPEIKALYKGCQLLFSPLQERPKILLIGFNPGGGYYKWHGKIVEEFEPMEALEYYLNTHPLAEQTKSLFRQAGREEDLKHYTVKSNFYFWATDNVADFNKLLKLLPKKLSQKIFHQARVWTKQLIEELNPELVIAEGFKAYEEIAVLFPEKLQEENLGLVRSFTTPEGVKVMAYKRNQGSIVGKEKITKAINHISLIPKS</sequence>
<dbReference type="OrthoDB" id="1123166at2"/>
<dbReference type="RefSeq" id="WP_143409744.1">
    <property type="nucleotide sequence ID" value="NZ_VHSF01000001.1"/>
</dbReference>
<evidence type="ECO:0008006" key="3">
    <source>
        <dbReference type="Google" id="ProtNLM"/>
    </source>
</evidence>
<accession>A0A550I7M0</accession>
<dbReference type="EMBL" id="VHSF01000001">
    <property type="protein sequence ID" value="TRO66965.1"/>
    <property type="molecule type" value="Genomic_DNA"/>
</dbReference>
<keyword evidence="2" id="KW-1185">Reference proteome</keyword>
<gene>
    <name evidence="1" type="ORF">FGM01_03485</name>
</gene>
<name>A0A550I7M0_9FLAO</name>
<organism evidence="1 2">
    <name type="scientific">Christiangramia sabulilitoris</name>
    <dbReference type="NCBI Taxonomy" id="2583991"/>
    <lineage>
        <taxon>Bacteria</taxon>
        <taxon>Pseudomonadati</taxon>
        <taxon>Bacteroidota</taxon>
        <taxon>Flavobacteriia</taxon>
        <taxon>Flavobacteriales</taxon>
        <taxon>Flavobacteriaceae</taxon>
        <taxon>Christiangramia</taxon>
    </lineage>
</organism>
<evidence type="ECO:0000313" key="1">
    <source>
        <dbReference type="EMBL" id="TRO66965.1"/>
    </source>
</evidence>
<evidence type="ECO:0000313" key="2">
    <source>
        <dbReference type="Proteomes" id="UP000315131"/>
    </source>
</evidence>
<comment type="caution">
    <text evidence="1">The sequence shown here is derived from an EMBL/GenBank/DDBJ whole genome shotgun (WGS) entry which is preliminary data.</text>
</comment>
<protein>
    <recommendedName>
        <fullName evidence="3">Uracil-DNA glycosylase-like domain-containing protein</fullName>
    </recommendedName>
</protein>
<dbReference type="Proteomes" id="UP000315131">
    <property type="component" value="Unassembled WGS sequence"/>
</dbReference>